<feature type="transmembrane region" description="Helical" evidence="5">
    <location>
        <begin position="238"/>
        <end position="259"/>
    </location>
</feature>
<proteinExistence type="predicted"/>
<evidence type="ECO:0000256" key="3">
    <source>
        <dbReference type="ARBA" id="ARBA00022989"/>
    </source>
</evidence>
<feature type="transmembrane region" description="Helical" evidence="5">
    <location>
        <begin position="372"/>
        <end position="392"/>
    </location>
</feature>
<dbReference type="OMA" id="KEERWCS"/>
<feature type="transmembrane region" description="Helical" evidence="5">
    <location>
        <begin position="404"/>
        <end position="421"/>
    </location>
</feature>
<evidence type="ECO:0000256" key="1">
    <source>
        <dbReference type="ARBA" id="ARBA00004141"/>
    </source>
</evidence>
<organism evidence="7 8">
    <name type="scientific">Sinocyclocheilus grahami</name>
    <name type="common">Dianchi golden-line fish</name>
    <name type="synonym">Barbus grahami</name>
    <dbReference type="NCBI Taxonomy" id="75366"/>
    <lineage>
        <taxon>Eukaryota</taxon>
        <taxon>Metazoa</taxon>
        <taxon>Chordata</taxon>
        <taxon>Craniata</taxon>
        <taxon>Vertebrata</taxon>
        <taxon>Euteleostomi</taxon>
        <taxon>Actinopterygii</taxon>
        <taxon>Neopterygii</taxon>
        <taxon>Teleostei</taxon>
        <taxon>Ostariophysi</taxon>
        <taxon>Cypriniformes</taxon>
        <taxon>Cyprinidae</taxon>
        <taxon>Cyprininae</taxon>
        <taxon>Sinocyclocheilus</taxon>
    </lineage>
</organism>
<dbReference type="InterPro" id="IPR011547">
    <property type="entry name" value="SLC26A/SulP_dom"/>
</dbReference>
<feature type="transmembrane region" description="Helical" evidence="5">
    <location>
        <begin position="341"/>
        <end position="360"/>
    </location>
</feature>
<dbReference type="PROSITE" id="PS01130">
    <property type="entry name" value="SLC26A"/>
    <property type="match status" value="1"/>
</dbReference>
<feature type="transmembrane region" description="Helical" evidence="5">
    <location>
        <begin position="305"/>
        <end position="329"/>
    </location>
</feature>
<dbReference type="Ensembl" id="ENSSGRT00000011611.1">
    <property type="protein sequence ID" value="ENSSGRP00000010694.1"/>
    <property type="gene ID" value="ENSSGRG00000007046.1"/>
</dbReference>
<dbReference type="InParanoid" id="A0A672KLW5"/>
<evidence type="ECO:0000313" key="7">
    <source>
        <dbReference type="Ensembl" id="ENSSGRP00000010694.1"/>
    </source>
</evidence>
<keyword evidence="3 5" id="KW-1133">Transmembrane helix</keyword>
<feature type="transmembrane region" description="Helical" evidence="5">
    <location>
        <begin position="167"/>
        <end position="187"/>
    </location>
</feature>
<reference evidence="7" key="2">
    <citation type="submission" date="2025-09" db="UniProtKB">
        <authorList>
            <consortium name="Ensembl"/>
        </authorList>
    </citation>
    <scope>IDENTIFICATION</scope>
</reference>
<evidence type="ECO:0000256" key="5">
    <source>
        <dbReference type="SAM" id="Phobius"/>
    </source>
</evidence>
<dbReference type="AlphaFoldDB" id="A0A672KLW5"/>
<evidence type="ECO:0000313" key="8">
    <source>
        <dbReference type="Proteomes" id="UP000472262"/>
    </source>
</evidence>
<name>A0A672KLW5_SINGR</name>
<feature type="transmembrane region" description="Helical" evidence="5">
    <location>
        <begin position="129"/>
        <end position="155"/>
    </location>
</feature>
<keyword evidence="2 5" id="KW-0812">Transmembrane</keyword>
<evidence type="ECO:0000259" key="6">
    <source>
        <dbReference type="Pfam" id="PF00916"/>
    </source>
</evidence>
<evidence type="ECO:0000256" key="2">
    <source>
        <dbReference type="ARBA" id="ARBA00022692"/>
    </source>
</evidence>
<feature type="transmembrane region" description="Helical" evidence="5">
    <location>
        <begin position="436"/>
        <end position="467"/>
    </location>
</feature>
<dbReference type="Proteomes" id="UP000472262">
    <property type="component" value="Unassembled WGS sequence"/>
</dbReference>
<keyword evidence="4 5" id="KW-0472">Membrane</keyword>
<dbReference type="InterPro" id="IPR001902">
    <property type="entry name" value="SLC26A/SulP_fam"/>
</dbReference>
<dbReference type="GO" id="GO:0008271">
    <property type="term" value="F:secondary active sulfate transmembrane transporter activity"/>
    <property type="evidence" value="ECO:0007669"/>
    <property type="project" value="InterPro"/>
</dbReference>
<keyword evidence="8" id="KW-1185">Reference proteome</keyword>
<reference evidence="7" key="1">
    <citation type="submission" date="2025-08" db="UniProtKB">
        <authorList>
            <consortium name="Ensembl"/>
        </authorList>
    </citation>
    <scope>IDENTIFICATION</scope>
</reference>
<dbReference type="InterPro" id="IPR018045">
    <property type="entry name" value="S04_transporter_CS"/>
</dbReference>
<dbReference type="Pfam" id="PF00916">
    <property type="entry name" value="Sulfate_transp"/>
    <property type="match status" value="1"/>
</dbReference>
<feature type="domain" description="SLC26A/SulP transporter" evidence="6">
    <location>
        <begin position="79"/>
        <end position="441"/>
    </location>
</feature>
<dbReference type="PANTHER" id="PTHR11814">
    <property type="entry name" value="SULFATE TRANSPORTER"/>
    <property type="match status" value="1"/>
</dbReference>
<protein>
    <submittedName>
        <fullName evidence="7">Solute carrier family 26 member 6</fullName>
    </submittedName>
</protein>
<sequence>MDNQRCSECENFNPNPVYGLNEAQLDILGQRRWKAHRTIWAKLKEERWCSGPRLKSCFLSIAPLLSWLPQYSLRKNAIGDLISGISVGIMHLPQGMANALLAAVPPVFGLYSSFYPVLIYFMFGTSRHISVGTFSVLSIMVGTVAGDVVLAGGGAESDEIEAESARVAFAAQLTILCGLIQIVLYVLRCGGVCRWLSQPLVSGYTMAAAVHVTVHQLPLLMGISIVRHRGMISNIVTGISRVLLATLVVSLVSLVILVGGKMVNSRWSSRFPIPWELVLVVLDFLYNTNYLSPPSLPSFSVSQELLLTALALAVVGYGFQASLGMMFAHKHGYPFHSNQELLAMGLCNSIGGMFQCFPVSGSMSRSAVQESTGGQTQVSSLVSALIILLILLKFGPLFQQLPKTVLAVIILVNLQGVFVQVKDVPKLWNTDRLDLVVWVVTLFSALVFNLDLGLGIAIVFSLFTIVFRTQQ</sequence>
<dbReference type="GO" id="GO:0016020">
    <property type="term" value="C:membrane"/>
    <property type="evidence" value="ECO:0007669"/>
    <property type="project" value="UniProtKB-SubCell"/>
</dbReference>
<accession>A0A672KLW5</accession>
<feature type="transmembrane region" description="Helical" evidence="5">
    <location>
        <begin position="99"/>
        <end position="123"/>
    </location>
</feature>
<evidence type="ECO:0000256" key="4">
    <source>
        <dbReference type="ARBA" id="ARBA00023136"/>
    </source>
</evidence>
<feature type="transmembrane region" description="Helical" evidence="5">
    <location>
        <begin position="207"/>
        <end position="226"/>
    </location>
</feature>
<comment type="subcellular location">
    <subcellularLocation>
        <location evidence="1">Membrane</location>
        <topology evidence="1">Multi-pass membrane protein</topology>
    </subcellularLocation>
</comment>